<dbReference type="EMBL" id="GGEC01051372">
    <property type="protein sequence ID" value="MBX31856.1"/>
    <property type="molecule type" value="Transcribed_RNA"/>
</dbReference>
<proteinExistence type="predicted"/>
<protein>
    <submittedName>
        <fullName evidence="1">Uncharacterized protein</fullName>
    </submittedName>
</protein>
<reference evidence="1" key="1">
    <citation type="submission" date="2018-02" db="EMBL/GenBank/DDBJ databases">
        <title>Rhizophora mucronata_Transcriptome.</title>
        <authorList>
            <person name="Meera S.P."/>
            <person name="Sreeshan A."/>
            <person name="Augustine A."/>
        </authorList>
    </citation>
    <scope>NUCLEOTIDE SEQUENCE</scope>
    <source>
        <tissue evidence="1">Leaf</tissue>
    </source>
</reference>
<organism evidence="1">
    <name type="scientific">Rhizophora mucronata</name>
    <name type="common">Asiatic mangrove</name>
    <dbReference type="NCBI Taxonomy" id="61149"/>
    <lineage>
        <taxon>Eukaryota</taxon>
        <taxon>Viridiplantae</taxon>
        <taxon>Streptophyta</taxon>
        <taxon>Embryophyta</taxon>
        <taxon>Tracheophyta</taxon>
        <taxon>Spermatophyta</taxon>
        <taxon>Magnoliopsida</taxon>
        <taxon>eudicotyledons</taxon>
        <taxon>Gunneridae</taxon>
        <taxon>Pentapetalae</taxon>
        <taxon>rosids</taxon>
        <taxon>fabids</taxon>
        <taxon>Malpighiales</taxon>
        <taxon>Rhizophoraceae</taxon>
        <taxon>Rhizophora</taxon>
    </lineage>
</organism>
<accession>A0A2P2MNQ8</accession>
<sequence length="59" mass="6870">MFPCLMNKRTSHLGCSCGVFQLSYLHPTEIWEWLCIPCKASARIDFWKILNLLPIGCHF</sequence>
<dbReference type="AlphaFoldDB" id="A0A2P2MNQ8"/>
<name>A0A2P2MNQ8_RHIMU</name>
<evidence type="ECO:0000313" key="1">
    <source>
        <dbReference type="EMBL" id="MBX31856.1"/>
    </source>
</evidence>